<dbReference type="InterPro" id="IPR026444">
    <property type="entry name" value="Secre_tail"/>
</dbReference>
<dbReference type="RefSeq" id="WP_108779144.1">
    <property type="nucleotide sequence ID" value="NZ_CP029186.1"/>
</dbReference>
<proteinExistence type="predicted"/>
<accession>A0A2S1R1K3</accession>
<protein>
    <recommendedName>
        <fullName evidence="3">Secretion system C-terminal sorting domain-containing protein</fullName>
    </recommendedName>
</protein>
<dbReference type="NCBIfam" id="TIGR04183">
    <property type="entry name" value="Por_Secre_tail"/>
    <property type="match status" value="1"/>
</dbReference>
<keyword evidence="5" id="KW-1185">Reference proteome</keyword>
<dbReference type="Proteomes" id="UP000244929">
    <property type="component" value="Chromosome"/>
</dbReference>
<evidence type="ECO:0000259" key="3">
    <source>
        <dbReference type="Pfam" id="PF18962"/>
    </source>
</evidence>
<organism evidence="4 5">
    <name type="scientific">Flavobacterium album</name>
    <dbReference type="NCBI Taxonomy" id="2175091"/>
    <lineage>
        <taxon>Bacteria</taxon>
        <taxon>Pseudomonadati</taxon>
        <taxon>Bacteroidota</taxon>
        <taxon>Flavobacteriia</taxon>
        <taxon>Flavobacteriales</taxon>
        <taxon>Flavobacteriaceae</taxon>
        <taxon>Flavobacterium</taxon>
    </lineage>
</organism>
<keyword evidence="1 2" id="KW-0732">Signal</keyword>
<name>A0A2S1R1K3_9FLAO</name>
<dbReference type="Pfam" id="PF18962">
    <property type="entry name" value="Por_Secre_tail"/>
    <property type="match status" value="1"/>
</dbReference>
<dbReference type="OrthoDB" id="1364155at2"/>
<gene>
    <name evidence="4" type="ORF">HYN59_15480</name>
</gene>
<reference evidence="4 5" key="1">
    <citation type="submission" date="2018-04" db="EMBL/GenBank/DDBJ databases">
        <title>Genome sequencing of Flavobacterium sp. HYN0059.</title>
        <authorList>
            <person name="Yi H."/>
            <person name="Baek C."/>
        </authorList>
    </citation>
    <scope>NUCLEOTIDE SEQUENCE [LARGE SCALE GENOMIC DNA]</scope>
    <source>
        <strain evidence="4 5">HYN0059</strain>
    </source>
</reference>
<dbReference type="AlphaFoldDB" id="A0A2S1R1K3"/>
<evidence type="ECO:0000256" key="2">
    <source>
        <dbReference type="SAM" id="SignalP"/>
    </source>
</evidence>
<evidence type="ECO:0000313" key="5">
    <source>
        <dbReference type="Proteomes" id="UP000244929"/>
    </source>
</evidence>
<dbReference type="InterPro" id="IPR008979">
    <property type="entry name" value="Galactose-bd-like_sf"/>
</dbReference>
<evidence type="ECO:0000313" key="4">
    <source>
        <dbReference type="EMBL" id="AWH86421.1"/>
    </source>
</evidence>
<dbReference type="SUPFAM" id="SSF49785">
    <property type="entry name" value="Galactose-binding domain-like"/>
    <property type="match status" value="1"/>
</dbReference>
<feature type="domain" description="Secretion system C-terminal sorting" evidence="3">
    <location>
        <begin position="210"/>
        <end position="273"/>
    </location>
</feature>
<evidence type="ECO:0000256" key="1">
    <source>
        <dbReference type="ARBA" id="ARBA00022729"/>
    </source>
</evidence>
<dbReference type="KEGG" id="falb:HYN59_15480"/>
<feature type="chain" id="PRO_5015707944" description="Secretion system C-terminal sorting domain-containing protein" evidence="2">
    <location>
        <begin position="21"/>
        <end position="279"/>
    </location>
</feature>
<sequence length="279" mass="30347">MMKRITLPLFLACLSQLGIAQCDQAFTVPYTSTFENATVPALPDCMTTTYFAFASSEVFESIAGPVSGFSGKLLAYDTYTGSQGGGAMQPTIGADLYTNEVHLVQGVQYVVSYRYGNSDATKTIGRFGVQLQQPGASYYDDLATHLSITGATPVTHTTEAFTVPETGDYWIHFDVQSFENQGLFYIDDISLTVQGSMGVGENLLSAVSAFPNPVSDRLSVSNPTQIDKIEMYTLTGQMLCSEAVNAMNHTIDMSSLSSGMYMLHIYSGSRVEKMKVYKK</sequence>
<dbReference type="Gene3D" id="2.60.120.260">
    <property type="entry name" value="Galactose-binding domain-like"/>
    <property type="match status" value="1"/>
</dbReference>
<feature type="signal peptide" evidence="2">
    <location>
        <begin position="1"/>
        <end position="20"/>
    </location>
</feature>
<dbReference type="EMBL" id="CP029186">
    <property type="protein sequence ID" value="AWH86421.1"/>
    <property type="molecule type" value="Genomic_DNA"/>
</dbReference>